<reference evidence="3 4" key="1">
    <citation type="journal article" date="2016" name="Nat. Commun.">
        <title>Thousands of microbial genomes shed light on interconnected biogeochemical processes in an aquifer system.</title>
        <authorList>
            <person name="Anantharaman K."/>
            <person name="Brown C.T."/>
            <person name="Hug L.A."/>
            <person name="Sharon I."/>
            <person name="Castelle C.J."/>
            <person name="Probst A.J."/>
            <person name="Thomas B.C."/>
            <person name="Singh A."/>
            <person name="Wilkins M.J."/>
            <person name="Karaoz U."/>
            <person name="Brodie E.L."/>
            <person name="Williams K.H."/>
            <person name="Hubbard S.S."/>
            <person name="Banfield J.F."/>
        </authorList>
    </citation>
    <scope>NUCLEOTIDE SEQUENCE [LARGE SCALE GENOMIC DNA]</scope>
</reference>
<feature type="compositionally biased region" description="Basic and acidic residues" evidence="1">
    <location>
        <begin position="1"/>
        <end position="34"/>
    </location>
</feature>
<evidence type="ECO:0000259" key="2">
    <source>
        <dbReference type="PROSITE" id="PS50887"/>
    </source>
</evidence>
<feature type="region of interest" description="Disordered" evidence="1">
    <location>
        <begin position="1"/>
        <end position="36"/>
    </location>
</feature>
<protein>
    <recommendedName>
        <fullName evidence="2">GGDEF domain-containing protein</fullName>
    </recommendedName>
</protein>
<proteinExistence type="predicted"/>
<dbReference type="InterPro" id="IPR029787">
    <property type="entry name" value="Nucleotide_cyclase"/>
</dbReference>
<dbReference type="Pfam" id="PF00990">
    <property type="entry name" value="GGDEF"/>
    <property type="match status" value="1"/>
</dbReference>
<dbReference type="InterPro" id="IPR043128">
    <property type="entry name" value="Rev_trsase/Diguanyl_cyclase"/>
</dbReference>
<dbReference type="STRING" id="1798495.A3C19_00130"/>
<dbReference type="CDD" id="cd01949">
    <property type="entry name" value="GGDEF"/>
    <property type="match status" value="1"/>
</dbReference>
<dbReference type="PROSITE" id="PS50887">
    <property type="entry name" value="GGDEF"/>
    <property type="match status" value="1"/>
</dbReference>
<dbReference type="GO" id="GO:0052621">
    <property type="term" value="F:diguanylate cyclase activity"/>
    <property type="evidence" value="ECO:0007669"/>
    <property type="project" value="TreeGrafter"/>
</dbReference>
<dbReference type="NCBIfam" id="TIGR00254">
    <property type="entry name" value="GGDEF"/>
    <property type="match status" value="1"/>
</dbReference>
<gene>
    <name evidence="3" type="ORF">A3C19_00130</name>
</gene>
<dbReference type="GO" id="GO:1902201">
    <property type="term" value="P:negative regulation of bacterial-type flagellum-dependent cell motility"/>
    <property type="evidence" value="ECO:0007669"/>
    <property type="project" value="TreeGrafter"/>
</dbReference>
<evidence type="ECO:0000313" key="4">
    <source>
        <dbReference type="Proteomes" id="UP000178532"/>
    </source>
</evidence>
<dbReference type="InterPro" id="IPR050469">
    <property type="entry name" value="Diguanylate_Cyclase"/>
</dbReference>
<evidence type="ECO:0000313" key="3">
    <source>
        <dbReference type="EMBL" id="OGG61985.1"/>
    </source>
</evidence>
<dbReference type="PANTHER" id="PTHR45138:SF9">
    <property type="entry name" value="DIGUANYLATE CYCLASE DGCM-RELATED"/>
    <property type="match status" value="1"/>
</dbReference>
<name>A0A1F6DKM6_9BACT</name>
<comment type="caution">
    <text evidence="3">The sequence shown here is derived from an EMBL/GenBank/DDBJ whole genome shotgun (WGS) entry which is preliminary data.</text>
</comment>
<dbReference type="GO" id="GO:0005886">
    <property type="term" value="C:plasma membrane"/>
    <property type="evidence" value="ECO:0007669"/>
    <property type="project" value="TreeGrafter"/>
</dbReference>
<dbReference type="Gene3D" id="3.30.70.270">
    <property type="match status" value="1"/>
</dbReference>
<dbReference type="Proteomes" id="UP000178532">
    <property type="component" value="Unassembled WGS sequence"/>
</dbReference>
<feature type="domain" description="GGDEF" evidence="2">
    <location>
        <begin position="88"/>
        <end position="219"/>
    </location>
</feature>
<dbReference type="SUPFAM" id="SSF55073">
    <property type="entry name" value="Nucleotide cyclase"/>
    <property type="match status" value="1"/>
</dbReference>
<dbReference type="PANTHER" id="PTHR45138">
    <property type="entry name" value="REGULATORY COMPONENTS OF SENSORY TRANSDUCTION SYSTEM"/>
    <property type="match status" value="1"/>
</dbReference>
<dbReference type="AlphaFoldDB" id="A0A1F6DKM6"/>
<organism evidence="3 4">
    <name type="scientific">Candidatus Kaiserbacteria bacterium RIFCSPHIGHO2_02_FULL_54_22</name>
    <dbReference type="NCBI Taxonomy" id="1798495"/>
    <lineage>
        <taxon>Bacteria</taxon>
        <taxon>Candidatus Kaiseribacteriota</taxon>
    </lineage>
</organism>
<dbReference type="FunFam" id="3.30.70.270:FF:000001">
    <property type="entry name" value="Diguanylate cyclase domain protein"/>
    <property type="match status" value="1"/>
</dbReference>
<dbReference type="SMART" id="SM00267">
    <property type="entry name" value="GGDEF"/>
    <property type="match status" value="1"/>
</dbReference>
<evidence type="ECO:0000256" key="1">
    <source>
        <dbReference type="SAM" id="MobiDB-lite"/>
    </source>
</evidence>
<dbReference type="GO" id="GO:0043709">
    <property type="term" value="P:cell adhesion involved in single-species biofilm formation"/>
    <property type="evidence" value="ECO:0007669"/>
    <property type="project" value="TreeGrafter"/>
</dbReference>
<dbReference type="InterPro" id="IPR000160">
    <property type="entry name" value="GGDEF_dom"/>
</dbReference>
<dbReference type="EMBL" id="MFLI01000015">
    <property type="protein sequence ID" value="OGG61985.1"/>
    <property type="molecule type" value="Genomic_DNA"/>
</dbReference>
<accession>A0A1F6DKM6</accession>
<sequence>MEEFPKQKRELSEAGKLEWEMKEMTERHAKEADAQRGLYEWEMEERDARHGLDHLTELKTRKVFEHELEQSLKIIRGEIKEKRGEPLKEITLISIDLDHFKAINDTYGHLAGDEVLKKVSMLLANSVRETDVAARVGGEELMVLLRGANVQNAARHAEGLRAKIEKLAFDTYPGLAVTASFGVVSSLDSTDAKVLYEHADQTLYKAKRDGRNRVEVYSNP</sequence>